<proteinExistence type="predicted"/>
<dbReference type="PROSITE" id="PS51257">
    <property type="entry name" value="PROKAR_LIPOPROTEIN"/>
    <property type="match status" value="1"/>
</dbReference>
<dbReference type="EMBL" id="WRXN01000001">
    <property type="protein sequence ID" value="MVT06705.1"/>
    <property type="molecule type" value="Genomic_DNA"/>
</dbReference>
<comment type="caution">
    <text evidence="2">The sequence shown here is derived from an EMBL/GenBank/DDBJ whole genome shotgun (WGS) entry which is preliminary data.</text>
</comment>
<reference evidence="2 3" key="1">
    <citation type="submission" date="2019-12" db="EMBL/GenBank/DDBJ databases">
        <title>Chitinophaga sp. strain ysch24 (GDMCC 1.1355), whole genome shotgun sequence.</title>
        <authorList>
            <person name="Zhang X."/>
        </authorList>
    </citation>
    <scope>NUCLEOTIDE SEQUENCE [LARGE SCALE GENOMIC DNA]</scope>
    <source>
        <strain evidence="3">ysch24</strain>
    </source>
</reference>
<evidence type="ECO:0000256" key="1">
    <source>
        <dbReference type="SAM" id="SignalP"/>
    </source>
</evidence>
<feature type="chain" id="PRO_5029454582" description="Lipoprotein" evidence="1">
    <location>
        <begin position="26"/>
        <end position="292"/>
    </location>
</feature>
<gene>
    <name evidence="2" type="ORF">GO493_00420</name>
</gene>
<protein>
    <recommendedName>
        <fullName evidence="4">Lipoprotein</fullName>
    </recommendedName>
</protein>
<evidence type="ECO:0000313" key="3">
    <source>
        <dbReference type="Proteomes" id="UP000461730"/>
    </source>
</evidence>
<keyword evidence="1" id="KW-0732">Signal</keyword>
<sequence>MRSFCFNRILAGVIILLLTVTFFYACSKNTNDAAPTNDSDNKAIAAAAYQASVNVIYDDLFGVALEVGMRESLNETGRKANTQPVSKLSGCFDVLKDDIGNDSWPKTLLIDFKGGCADATGRLRAGTLQIIFSGYFYYPGSVIVVKPLTYTMNGVSVTGTATITNIGTSDMPKFTVAIAGGAVKLDTLNITYGSKNTLTQVEGLLTPSDVLDDIFSIYGTDSLSFSNGIKATTEVKESEPLQRGIECAWVGKGKALVTVNGQTASINYGNGICDDSATVELGDKIRGIKMPQ</sequence>
<name>A0A7K1TY59_9BACT</name>
<keyword evidence="3" id="KW-1185">Reference proteome</keyword>
<feature type="signal peptide" evidence="1">
    <location>
        <begin position="1"/>
        <end position="25"/>
    </location>
</feature>
<dbReference type="RefSeq" id="WP_157304094.1">
    <property type="nucleotide sequence ID" value="NZ_WRXN01000001.1"/>
</dbReference>
<evidence type="ECO:0008006" key="4">
    <source>
        <dbReference type="Google" id="ProtNLM"/>
    </source>
</evidence>
<organism evidence="2 3">
    <name type="scientific">Chitinophaga tropicalis</name>
    <dbReference type="NCBI Taxonomy" id="2683588"/>
    <lineage>
        <taxon>Bacteria</taxon>
        <taxon>Pseudomonadati</taxon>
        <taxon>Bacteroidota</taxon>
        <taxon>Chitinophagia</taxon>
        <taxon>Chitinophagales</taxon>
        <taxon>Chitinophagaceae</taxon>
        <taxon>Chitinophaga</taxon>
    </lineage>
</organism>
<dbReference type="AlphaFoldDB" id="A0A7K1TY59"/>
<accession>A0A7K1TY59</accession>
<evidence type="ECO:0000313" key="2">
    <source>
        <dbReference type="EMBL" id="MVT06705.1"/>
    </source>
</evidence>
<dbReference type="Proteomes" id="UP000461730">
    <property type="component" value="Unassembled WGS sequence"/>
</dbReference>